<feature type="region of interest" description="Disordered" evidence="1">
    <location>
        <begin position="439"/>
        <end position="479"/>
    </location>
</feature>
<name>A0A5B7F9B1_PORTR</name>
<feature type="compositionally biased region" description="Basic and acidic residues" evidence="1">
    <location>
        <begin position="100"/>
        <end position="112"/>
    </location>
</feature>
<evidence type="ECO:0000313" key="4">
    <source>
        <dbReference type="Proteomes" id="UP000324222"/>
    </source>
</evidence>
<gene>
    <name evidence="3" type="primary">FBXO7</name>
    <name evidence="3" type="ORF">E2C01_037876</name>
</gene>
<feature type="region of interest" description="Disordered" evidence="1">
    <location>
        <begin position="74"/>
        <end position="136"/>
    </location>
</feature>
<dbReference type="GO" id="GO:1903599">
    <property type="term" value="P:positive regulation of autophagy of mitochondrion"/>
    <property type="evidence" value="ECO:0007669"/>
    <property type="project" value="TreeGrafter"/>
</dbReference>
<dbReference type="PROSITE" id="PS50181">
    <property type="entry name" value="FBOX"/>
    <property type="match status" value="1"/>
</dbReference>
<dbReference type="Gene3D" id="1.20.1280.50">
    <property type="match status" value="1"/>
</dbReference>
<dbReference type="InterPro" id="IPR036047">
    <property type="entry name" value="F-box-like_dom_sf"/>
</dbReference>
<protein>
    <submittedName>
        <fullName evidence="3">F-box only protein 7</fullName>
    </submittedName>
</protein>
<keyword evidence="4" id="KW-1185">Reference proteome</keyword>
<dbReference type="Pfam" id="PF12937">
    <property type="entry name" value="F-box-like"/>
    <property type="match status" value="1"/>
</dbReference>
<dbReference type="Gene3D" id="3.40.1000.30">
    <property type="match status" value="1"/>
</dbReference>
<organism evidence="3 4">
    <name type="scientific">Portunus trituberculatus</name>
    <name type="common">Swimming crab</name>
    <name type="synonym">Neptunus trituberculatus</name>
    <dbReference type="NCBI Taxonomy" id="210409"/>
    <lineage>
        <taxon>Eukaryota</taxon>
        <taxon>Metazoa</taxon>
        <taxon>Ecdysozoa</taxon>
        <taxon>Arthropoda</taxon>
        <taxon>Crustacea</taxon>
        <taxon>Multicrustacea</taxon>
        <taxon>Malacostraca</taxon>
        <taxon>Eumalacostraca</taxon>
        <taxon>Eucarida</taxon>
        <taxon>Decapoda</taxon>
        <taxon>Pleocyemata</taxon>
        <taxon>Brachyura</taxon>
        <taxon>Eubrachyura</taxon>
        <taxon>Portunoidea</taxon>
        <taxon>Portunidae</taxon>
        <taxon>Portuninae</taxon>
        <taxon>Portunus</taxon>
    </lineage>
</organism>
<dbReference type="EMBL" id="VSRR010006179">
    <property type="protein sequence ID" value="MPC44210.1"/>
    <property type="molecule type" value="Genomic_DNA"/>
</dbReference>
<dbReference type="PANTHER" id="PTHR15537">
    <property type="entry name" value="F-BOX ONLY PROTEIN 7"/>
    <property type="match status" value="1"/>
</dbReference>
<feature type="compositionally biased region" description="Pro residues" evidence="1">
    <location>
        <begin position="88"/>
        <end position="98"/>
    </location>
</feature>
<reference evidence="3 4" key="1">
    <citation type="submission" date="2019-05" db="EMBL/GenBank/DDBJ databases">
        <title>Another draft genome of Portunus trituberculatus and its Hox gene families provides insights of decapod evolution.</title>
        <authorList>
            <person name="Jeong J.-H."/>
            <person name="Song I."/>
            <person name="Kim S."/>
            <person name="Choi T."/>
            <person name="Kim D."/>
            <person name="Ryu S."/>
            <person name="Kim W."/>
        </authorList>
    </citation>
    <scope>NUCLEOTIDE SEQUENCE [LARGE SCALE GENOMIC DNA]</scope>
    <source>
        <tissue evidence="3">Muscle</tissue>
    </source>
</reference>
<dbReference type="Proteomes" id="UP000324222">
    <property type="component" value="Unassembled WGS sequence"/>
</dbReference>
<dbReference type="PANTHER" id="PTHR15537:SF2">
    <property type="entry name" value="F-BOX ONLY PROTEIN 7"/>
    <property type="match status" value="1"/>
</dbReference>
<evidence type="ECO:0000259" key="2">
    <source>
        <dbReference type="PROSITE" id="PS50181"/>
    </source>
</evidence>
<proteinExistence type="predicted"/>
<sequence>MKVKVRLSSTRKFILTLEDETLGALKAQIRKFVLEAYQEDVREPLAVSLNGTDPLAGGDDVPLASLGVVPGDMLTVLQPRPGQQAPPSATPPQVPPAPKECSKPKPEQKEPEPPPATLSAPTATPTPVKSCGVTAKDVGEQGPRELLMEAVDGTAPRALEELLGQCGPVGLSGTLNLVLHLTMLECGFQLDGVPHPPPGWAETVAVFPYRSTAHPAFRCKLVLMDVGWNKQVMASFPEQDGEVKHSLAMADHLRGPASGHVVAKDLVKVAQLSQQLRDAVLLPLQVAAHQALGVPAPWHLAGLPQELVLAVAAMLDYRSVVALASTCRRLQAVLADDRLWRSLYRRDFPGQKEGATPVGANWQTKYRQAELNRRERKRVLDEGHFVVPGVYPNSPFLPSVPGHPNPFNPRPNPFLDPDSPYFQGEVPHVPGVYPDMPDPLGPLGPGGPLGPLHPGHPRQPPFIPGRPRNPRGPRFDFFM</sequence>
<feature type="domain" description="F-box" evidence="2">
    <location>
        <begin position="297"/>
        <end position="343"/>
    </location>
</feature>
<dbReference type="InterPro" id="IPR047118">
    <property type="entry name" value="Fbxo7"/>
</dbReference>
<dbReference type="AlphaFoldDB" id="A0A5B7F9B1"/>
<dbReference type="InterPro" id="IPR001810">
    <property type="entry name" value="F-box_dom"/>
</dbReference>
<feature type="compositionally biased region" description="Low complexity" evidence="1">
    <location>
        <begin position="117"/>
        <end position="127"/>
    </location>
</feature>
<evidence type="ECO:0000256" key="1">
    <source>
        <dbReference type="SAM" id="MobiDB-lite"/>
    </source>
</evidence>
<dbReference type="OrthoDB" id="101791at2759"/>
<dbReference type="SUPFAM" id="SSF81383">
    <property type="entry name" value="F-box domain"/>
    <property type="match status" value="1"/>
</dbReference>
<dbReference type="GO" id="GO:0019901">
    <property type="term" value="F:protein kinase binding"/>
    <property type="evidence" value="ECO:0007669"/>
    <property type="project" value="InterPro"/>
</dbReference>
<evidence type="ECO:0000313" key="3">
    <source>
        <dbReference type="EMBL" id="MPC44210.1"/>
    </source>
</evidence>
<accession>A0A5B7F9B1</accession>
<comment type="caution">
    <text evidence="3">The sequence shown here is derived from an EMBL/GenBank/DDBJ whole genome shotgun (WGS) entry which is preliminary data.</text>
</comment>